<feature type="transmembrane region" description="Helical" evidence="1">
    <location>
        <begin position="20"/>
        <end position="39"/>
    </location>
</feature>
<feature type="transmembrane region" description="Helical" evidence="1">
    <location>
        <begin position="174"/>
        <end position="194"/>
    </location>
</feature>
<proteinExistence type="predicted"/>
<feature type="transmembrane region" description="Helical" evidence="1">
    <location>
        <begin position="148"/>
        <end position="168"/>
    </location>
</feature>
<evidence type="ECO:0000256" key="1">
    <source>
        <dbReference type="SAM" id="Phobius"/>
    </source>
</evidence>
<keyword evidence="1" id="KW-1133">Transmembrane helix</keyword>
<sequence>MSRPDTVPWQSLERWRAGAFLGAAGLFAVFAMLWGADVFTDIAPRPAVDVFGPGGWMLAFVGLLGLYPRLPGRTTWLNRAAAVFTTVGLGGATVTAVVNLGQLTGLWGQPPAWFAVLNLLMLVGIVPGFLTFAIAVRWTDVQSQSLGLLLLVPALLFAVNVVRVTTLGPRAPTGAPFVLGSGQALAFLAIGVVLRTAETSTDRATSTADAPP</sequence>
<organism evidence="2 3">
    <name type="scientific">Salinirubrum litoreum</name>
    <dbReference type="NCBI Taxonomy" id="1126234"/>
    <lineage>
        <taxon>Archaea</taxon>
        <taxon>Methanobacteriati</taxon>
        <taxon>Methanobacteriota</taxon>
        <taxon>Stenosarchaea group</taxon>
        <taxon>Halobacteria</taxon>
        <taxon>Halobacteriales</taxon>
        <taxon>Haloferacaceae</taxon>
        <taxon>Salinirubrum</taxon>
    </lineage>
</organism>
<dbReference type="EMBL" id="JBHSKX010000002">
    <property type="protein sequence ID" value="MFC5367638.1"/>
    <property type="molecule type" value="Genomic_DNA"/>
</dbReference>
<dbReference type="Proteomes" id="UP001596201">
    <property type="component" value="Unassembled WGS sequence"/>
</dbReference>
<keyword evidence="3" id="KW-1185">Reference proteome</keyword>
<gene>
    <name evidence="2" type="ORF">ACFPJ5_11890</name>
</gene>
<feature type="transmembrane region" description="Helical" evidence="1">
    <location>
        <begin position="51"/>
        <end position="68"/>
    </location>
</feature>
<feature type="transmembrane region" description="Helical" evidence="1">
    <location>
        <begin position="112"/>
        <end position="136"/>
    </location>
</feature>
<evidence type="ECO:0000313" key="3">
    <source>
        <dbReference type="Proteomes" id="UP001596201"/>
    </source>
</evidence>
<accession>A0ABD5RCW2</accession>
<keyword evidence="1" id="KW-0812">Transmembrane</keyword>
<protein>
    <submittedName>
        <fullName evidence="2">Uncharacterized protein</fullName>
    </submittedName>
</protein>
<comment type="caution">
    <text evidence="2">The sequence shown here is derived from an EMBL/GenBank/DDBJ whole genome shotgun (WGS) entry which is preliminary data.</text>
</comment>
<dbReference type="RefSeq" id="WP_227229885.1">
    <property type="nucleotide sequence ID" value="NZ_JAJCVJ010000002.1"/>
</dbReference>
<keyword evidence="1" id="KW-0472">Membrane</keyword>
<reference evidence="2 3" key="1">
    <citation type="journal article" date="2019" name="Int. J. Syst. Evol. Microbiol.">
        <title>The Global Catalogue of Microorganisms (GCM) 10K type strain sequencing project: providing services to taxonomists for standard genome sequencing and annotation.</title>
        <authorList>
            <consortium name="The Broad Institute Genomics Platform"/>
            <consortium name="The Broad Institute Genome Sequencing Center for Infectious Disease"/>
            <person name="Wu L."/>
            <person name="Ma J."/>
        </authorList>
    </citation>
    <scope>NUCLEOTIDE SEQUENCE [LARGE SCALE GENOMIC DNA]</scope>
    <source>
        <strain evidence="2 3">CGMCC 1.12237</strain>
    </source>
</reference>
<evidence type="ECO:0000313" key="2">
    <source>
        <dbReference type="EMBL" id="MFC5367638.1"/>
    </source>
</evidence>
<feature type="transmembrane region" description="Helical" evidence="1">
    <location>
        <begin position="80"/>
        <end position="100"/>
    </location>
</feature>
<dbReference type="AlphaFoldDB" id="A0ABD5RCW2"/>
<name>A0ABD5RCW2_9EURY</name>